<dbReference type="InterPro" id="IPR001650">
    <property type="entry name" value="Helicase_C-like"/>
</dbReference>
<reference evidence="12 13" key="1">
    <citation type="journal article" date="2019" name="BMC Genomics">
        <title>Chromosome level assembly and comparative genome analysis confirm lager-brewing yeasts originated from a single hybridization.</title>
        <authorList>
            <person name="Salazar A.N."/>
            <person name="Gorter de Vries A.R."/>
            <person name="van den Broek M."/>
            <person name="Brouwers N."/>
            <person name="de la Torre Cortes P."/>
            <person name="Kuijpers N.G.A."/>
            <person name="Daran J.G."/>
            <person name="Abeel T."/>
        </authorList>
    </citation>
    <scope>NUCLEOTIDE SEQUENCE [LARGE SCALE GENOMIC DNA]</scope>
    <source>
        <strain evidence="12 13">CBS 1483</strain>
    </source>
</reference>
<evidence type="ECO:0000256" key="4">
    <source>
        <dbReference type="ARBA" id="ARBA00022806"/>
    </source>
</evidence>
<evidence type="ECO:0000313" key="12">
    <source>
        <dbReference type="EMBL" id="QID84403.1"/>
    </source>
</evidence>
<evidence type="ECO:0000259" key="10">
    <source>
        <dbReference type="PROSITE" id="PS51192"/>
    </source>
</evidence>
<evidence type="ECO:0000256" key="6">
    <source>
        <dbReference type="ARBA" id="ARBA00023187"/>
    </source>
</evidence>
<dbReference type="Pfam" id="PF00271">
    <property type="entry name" value="Helicase_C"/>
    <property type="match status" value="1"/>
</dbReference>
<keyword evidence="4 12" id="KW-0347">Helicase</keyword>
<keyword evidence="13" id="KW-1185">Reference proteome</keyword>
<dbReference type="SMART" id="SM00487">
    <property type="entry name" value="DEXDc"/>
    <property type="match status" value="1"/>
</dbReference>
<dbReference type="EMBL" id="CP049001">
    <property type="protein sequence ID" value="QID84403.1"/>
    <property type="molecule type" value="Genomic_DNA"/>
</dbReference>
<keyword evidence="6" id="KW-0507">mRNA processing</keyword>
<dbReference type="Gene3D" id="3.40.50.300">
    <property type="entry name" value="P-loop containing nucleotide triphosphate hydrolases"/>
    <property type="match status" value="2"/>
</dbReference>
<sequence>MKSIGSTENRERESLLEERRKKLAKWKQKKAQFDAQKENQTLNSNIVTNSSEIKQNAGKFAARQEKVKEKLRKRKIELEKPHQRLLDKPSKKKSKKNKKKDKVSFEFSDNEEAVAVNAFSMNEDFKDIAEHDDEKDPLDEFMTSLKAEETSRNKILYDSGVILDADDQLVELEEADDENINDSTDNSNISKIAKLKAKKRVKQINYLPEELESFQKNFYVESEAISSMTETEVEELRLSLDNITIKGTGCPKPVTKWTHLGLSTDTMNLITNRLRFDSLTPIQSQALPAIMSGRDVIGISKTGSGKTISYLLPLLRQVKAQRPLSKHETGPLGLILAPTRELALQIHEEVNKFTETDASIRSVCCTGGSEMKRQITDLKRGAEIAVATPGRFIDILTLNDGKLLSTKRITFVIMDEADRLFDLGFEPQITQIMKTVRPDKQFVLFSATFPNKLRSFAVRVLRSPISITINSKGLVNENVKQKFKICQSEDEKFDNLIQIVRKRNEFFDEAQTEVDGDTSDLEEVDSKAIIFVSSQQICDLISKKLTNVGVVTYAIHAGKPYQERVMNLEKFKREKNSILLCTEVLSRGLNVPEVSLVIIYNSVKTFAQYVHTTGRTARGSRSGIAITLLLNDELSGAYILSKAMRDNELKACDPLQTKELYEMSEKFESGMKKGKFRLSKGFGGKGLENIKSKREEAQIKELEPKKGQKNNDQLENKSDHSSNEHANEAESSAHIPKLEYQIFKEPTLEGSIIFYAKVYINDLPQIVRWEATKNTTLLFIKHETGCSITNKGRFYPEGKEPKNDTDEPKLYLLIEGQDEKDIQLSIELLEQKVKEGVIKAANISLKSTKY</sequence>
<dbReference type="Pfam" id="PF00270">
    <property type="entry name" value="DEAD"/>
    <property type="match status" value="1"/>
</dbReference>
<dbReference type="EC" id="3.6.4.13" evidence="1"/>
<keyword evidence="3" id="KW-0378">Hydrolase</keyword>
<name>A0A6C1E6A1_SACPS</name>
<keyword evidence="6" id="KW-0508">mRNA splicing</keyword>
<dbReference type="OrthoDB" id="196131at2759"/>
<feature type="compositionally biased region" description="Basic and acidic residues" evidence="9">
    <location>
        <begin position="712"/>
        <end position="728"/>
    </location>
</feature>
<keyword evidence="2" id="KW-0547">Nucleotide-binding</keyword>
<evidence type="ECO:0000256" key="2">
    <source>
        <dbReference type="ARBA" id="ARBA00022741"/>
    </source>
</evidence>
<evidence type="ECO:0000256" key="3">
    <source>
        <dbReference type="ARBA" id="ARBA00022801"/>
    </source>
</evidence>
<feature type="compositionally biased region" description="Polar residues" evidence="9">
    <location>
        <begin position="38"/>
        <end position="54"/>
    </location>
</feature>
<dbReference type="GO" id="GO:0003676">
    <property type="term" value="F:nucleic acid binding"/>
    <property type="evidence" value="ECO:0007669"/>
    <property type="project" value="InterPro"/>
</dbReference>
<dbReference type="GO" id="GO:0003724">
    <property type="term" value="F:RNA helicase activity"/>
    <property type="evidence" value="ECO:0007669"/>
    <property type="project" value="UniProtKB-EC"/>
</dbReference>
<dbReference type="InterPro" id="IPR011545">
    <property type="entry name" value="DEAD/DEAH_box_helicase_dom"/>
</dbReference>
<gene>
    <name evidence="12" type="primary">PRP5_2</name>
    <name evidence="12" type="ORF">GRS66_006906</name>
</gene>
<proteinExistence type="inferred from homology"/>
<feature type="domain" description="Helicase ATP-binding" evidence="10">
    <location>
        <begin position="287"/>
        <end position="467"/>
    </location>
</feature>
<dbReference type="InterPro" id="IPR056149">
    <property type="entry name" value="PRP5/DDX46/KHDC4_KH"/>
</dbReference>
<dbReference type="GO" id="GO:0005524">
    <property type="term" value="F:ATP binding"/>
    <property type="evidence" value="ECO:0007669"/>
    <property type="project" value="UniProtKB-KW"/>
</dbReference>
<dbReference type="Pfam" id="PF23469">
    <property type="entry name" value="KH_12"/>
    <property type="match status" value="1"/>
</dbReference>
<feature type="compositionally biased region" description="Basic residues" evidence="9">
    <location>
        <begin position="90"/>
        <end position="101"/>
    </location>
</feature>
<dbReference type="PANTHER" id="PTHR47958">
    <property type="entry name" value="ATP-DEPENDENT RNA HELICASE DBP3"/>
    <property type="match status" value="1"/>
</dbReference>
<feature type="compositionally biased region" description="Basic and acidic residues" evidence="9">
    <location>
        <begin position="693"/>
        <end position="706"/>
    </location>
</feature>
<dbReference type="SMART" id="SM00490">
    <property type="entry name" value="HELICc"/>
    <property type="match status" value="1"/>
</dbReference>
<evidence type="ECO:0000259" key="11">
    <source>
        <dbReference type="PROSITE" id="PS51194"/>
    </source>
</evidence>
<feature type="region of interest" description="Disordered" evidence="9">
    <location>
        <begin position="693"/>
        <end position="732"/>
    </location>
</feature>
<feature type="compositionally biased region" description="Basic and acidic residues" evidence="9">
    <location>
        <begin position="76"/>
        <end position="89"/>
    </location>
</feature>
<evidence type="ECO:0000313" key="13">
    <source>
        <dbReference type="Proteomes" id="UP000501346"/>
    </source>
</evidence>
<feature type="region of interest" description="Disordered" evidence="9">
    <location>
        <begin position="29"/>
        <end position="104"/>
    </location>
</feature>
<evidence type="ECO:0000256" key="9">
    <source>
        <dbReference type="SAM" id="MobiDB-lite"/>
    </source>
</evidence>
<feature type="domain" description="Helicase C-terminal" evidence="11">
    <location>
        <begin position="513"/>
        <end position="661"/>
    </location>
</feature>
<dbReference type="CDD" id="cd22474">
    <property type="entry name" value="KH-I_PRP5_like"/>
    <property type="match status" value="1"/>
</dbReference>
<dbReference type="GO" id="GO:0016787">
    <property type="term" value="F:hydrolase activity"/>
    <property type="evidence" value="ECO:0007669"/>
    <property type="project" value="UniProtKB-KW"/>
</dbReference>
<accession>A0A6C1E6A1</accession>
<dbReference type="SUPFAM" id="SSF52540">
    <property type="entry name" value="P-loop containing nucleoside triphosphate hydrolases"/>
    <property type="match status" value="2"/>
</dbReference>
<dbReference type="InterPro" id="IPR027417">
    <property type="entry name" value="P-loop_NTPase"/>
</dbReference>
<comment type="catalytic activity">
    <reaction evidence="8">
        <text>ATP + H2O = ADP + phosphate + H(+)</text>
        <dbReference type="Rhea" id="RHEA:13065"/>
        <dbReference type="ChEBI" id="CHEBI:15377"/>
        <dbReference type="ChEBI" id="CHEBI:15378"/>
        <dbReference type="ChEBI" id="CHEBI:30616"/>
        <dbReference type="ChEBI" id="CHEBI:43474"/>
        <dbReference type="ChEBI" id="CHEBI:456216"/>
        <dbReference type="EC" id="3.6.4.13"/>
    </reaction>
</comment>
<organism evidence="12 13">
    <name type="scientific">Saccharomyces pastorianus</name>
    <name type="common">Lager yeast</name>
    <name type="synonym">Saccharomyces cerevisiae x Saccharomyces eubayanus</name>
    <dbReference type="NCBI Taxonomy" id="27292"/>
    <lineage>
        <taxon>Eukaryota</taxon>
        <taxon>Fungi</taxon>
        <taxon>Dikarya</taxon>
        <taxon>Ascomycota</taxon>
        <taxon>Saccharomycotina</taxon>
        <taxon>Saccharomycetes</taxon>
        <taxon>Saccharomycetales</taxon>
        <taxon>Saccharomycetaceae</taxon>
        <taxon>Saccharomyces</taxon>
    </lineage>
</organism>
<evidence type="ECO:0000256" key="8">
    <source>
        <dbReference type="ARBA" id="ARBA00047984"/>
    </source>
</evidence>
<comment type="similarity">
    <text evidence="7">Belongs to the DEAD box helicase family. DDX46/PRP5 subfamily.</text>
</comment>
<dbReference type="CDD" id="cd18787">
    <property type="entry name" value="SF2_C_DEAD"/>
    <property type="match status" value="1"/>
</dbReference>
<dbReference type="Proteomes" id="UP000501346">
    <property type="component" value="Chromosome SeIV-SeII"/>
</dbReference>
<keyword evidence="5" id="KW-0067">ATP-binding</keyword>
<dbReference type="PROSITE" id="PS51192">
    <property type="entry name" value="HELICASE_ATP_BIND_1"/>
    <property type="match status" value="1"/>
</dbReference>
<dbReference type="InterPro" id="IPR014001">
    <property type="entry name" value="Helicase_ATP-bd"/>
</dbReference>
<protein>
    <recommendedName>
        <fullName evidence="1">RNA helicase</fullName>
        <ecNumber evidence="1">3.6.4.13</ecNumber>
    </recommendedName>
</protein>
<dbReference type="PROSITE" id="PS00039">
    <property type="entry name" value="DEAD_ATP_HELICASE"/>
    <property type="match status" value="1"/>
</dbReference>
<evidence type="ECO:0000256" key="7">
    <source>
        <dbReference type="ARBA" id="ARBA00038511"/>
    </source>
</evidence>
<evidence type="ECO:0000256" key="5">
    <source>
        <dbReference type="ARBA" id="ARBA00022840"/>
    </source>
</evidence>
<dbReference type="GO" id="GO:0008380">
    <property type="term" value="P:RNA splicing"/>
    <property type="evidence" value="ECO:0007669"/>
    <property type="project" value="UniProtKB-KW"/>
</dbReference>
<dbReference type="PROSITE" id="PS51194">
    <property type="entry name" value="HELICASE_CTER"/>
    <property type="match status" value="1"/>
</dbReference>
<evidence type="ECO:0000256" key="1">
    <source>
        <dbReference type="ARBA" id="ARBA00012552"/>
    </source>
</evidence>
<dbReference type="InterPro" id="IPR000629">
    <property type="entry name" value="RNA-helicase_DEAD-box_CS"/>
</dbReference>
<dbReference type="AlphaFoldDB" id="A0A6C1E6A1"/>